<dbReference type="Gene3D" id="3.90.228.10">
    <property type="match status" value="1"/>
</dbReference>
<protein>
    <recommendedName>
        <fullName evidence="3">PARP</fullName>
    </recommendedName>
</protein>
<dbReference type="InterPro" id="IPR036322">
    <property type="entry name" value="WD40_repeat_dom_sf"/>
</dbReference>
<organism evidence="1 2">
    <name type="scientific">Rhynchophorus ferrugineus</name>
    <name type="common">Red palm weevil</name>
    <name type="synonym">Curculio ferrugineus</name>
    <dbReference type="NCBI Taxonomy" id="354439"/>
    <lineage>
        <taxon>Eukaryota</taxon>
        <taxon>Metazoa</taxon>
        <taxon>Ecdysozoa</taxon>
        <taxon>Arthropoda</taxon>
        <taxon>Hexapoda</taxon>
        <taxon>Insecta</taxon>
        <taxon>Pterygota</taxon>
        <taxon>Neoptera</taxon>
        <taxon>Endopterygota</taxon>
        <taxon>Coleoptera</taxon>
        <taxon>Polyphaga</taxon>
        <taxon>Cucujiformia</taxon>
        <taxon>Curculionidae</taxon>
        <taxon>Dryophthorinae</taxon>
        <taxon>Rhynchophorus</taxon>
    </lineage>
</organism>
<reference evidence="1" key="1">
    <citation type="submission" date="2020-08" db="EMBL/GenBank/DDBJ databases">
        <title>Genome sequencing and assembly of the red palm weevil Rhynchophorus ferrugineus.</title>
        <authorList>
            <person name="Dias G.B."/>
            <person name="Bergman C.M."/>
            <person name="Manee M."/>
        </authorList>
    </citation>
    <scope>NUCLEOTIDE SEQUENCE</scope>
    <source>
        <strain evidence="1">AA-2017</strain>
        <tissue evidence="1">Whole larva</tissue>
    </source>
</reference>
<accession>A0A834LYT2</accession>
<dbReference type="PANTHER" id="PTHR15435:SF2">
    <property type="entry name" value="KICSTOR COMPLEX PROTEIN KAPTIN"/>
    <property type="match status" value="1"/>
</dbReference>
<dbReference type="GO" id="GO:0007015">
    <property type="term" value="P:actin filament organization"/>
    <property type="evidence" value="ECO:0007669"/>
    <property type="project" value="InterPro"/>
</dbReference>
<sequence length="584" mass="67158">MNNLKEAHYFHIPSQGNIYSLTDIKLSNGHTIVLIASLKREIFYFEYIGDTDDVLVPTTKEVSFTYIPSGAEIISLNAFNKSSLNNEFVIGITFIKNSNDSDTLETFLNIYSQSEDHEDFNIEDIAQNCLTIGLNFIPYKLTHTELVHWNNDGNATREIVFVLSGSDNMVHIYHEDTSQHIYKELETKERFPEFGKTPSPVLWIDFYHINNYTERITSFACDCGYVKLLKIDTRTNKIIYNMSTRFGNSISSLQLYADFEKPAMDTKNCIDPLCLPELKPEKRDGRPVINLVVVNTILPPVLFCHVLKYGLSDYHTLPRLDDCTVLSCCTVANIDFCRKKEILIGTSSDEILLYKYDTTESKWYLEELKHIAAPILCVKHLDLTGDGVRELVVFSMKGLHVFQLDQALRFGRLNLNDNAENPTKHKVKINKELFNLFENNNEIVKYETLDTNSSEYEKLQRRINGPLLYNGHSKMMFHGTKKQYVSGICENNFNWRLSGKSRGHKHGYGVNFTSIKFAQNFTANWGTKAIILADVLCKNTFMGNSLTRVPPHHYDTSVRHDKKVYIKFDGAEFNTKYVIYLSRC</sequence>
<dbReference type="GO" id="GO:0030027">
    <property type="term" value="C:lamellipodium"/>
    <property type="evidence" value="ECO:0007669"/>
    <property type="project" value="TreeGrafter"/>
</dbReference>
<dbReference type="AlphaFoldDB" id="A0A834LYT2"/>
<keyword evidence="2" id="KW-1185">Reference proteome</keyword>
<gene>
    <name evidence="1" type="ORF">GWI33_021209</name>
</gene>
<dbReference type="OrthoDB" id="10267127at2759"/>
<dbReference type="PANTHER" id="PTHR15435">
    <property type="entry name" value="KICSTOR COMPLEX PROTEIN KAPTIN"/>
    <property type="match status" value="1"/>
</dbReference>
<dbReference type="SUPFAM" id="SSF50978">
    <property type="entry name" value="WD40 repeat-like"/>
    <property type="match status" value="1"/>
</dbReference>
<dbReference type="GO" id="GO:1904262">
    <property type="term" value="P:negative regulation of TORC1 signaling"/>
    <property type="evidence" value="ECO:0007669"/>
    <property type="project" value="TreeGrafter"/>
</dbReference>
<evidence type="ECO:0008006" key="3">
    <source>
        <dbReference type="Google" id="ProtNLM"/>
    </source>
</evidence>
<dbReference type="EMBL" id="JAACXV010014628">
    <property type="protein sequence ID" value="KAF7265361.1"/>
    <property type="molecule type" value="Genomic_DNA"/>
</dbReference>
<dbReference type="GO" id="GO:0034198">
    <property type="term" value="P:cellular response to amino acid starvation"/>
    <property type="evidence" value="ECO:0007669"/>
    <property type="project" value="TreeGrafter"/>
</dbReference>
<dbReference type="GO" id="GO:0051015">
    <property type="term" value="F:actin filament binding"/>
    <property type="evidence" value="ECO:0007669"/>
    <property type="project" value="TreeGrafter"/>
</dbReference>
<dbReference type="Proteomes" id="UP000625711">
    <property type="component" value="Unassembled WGS sequence"/>
</dbReference>
<dbReference type="InterPro" id="IPR029982">
    <property type="entry name" value="Kptn"/>
</dbReference>
<evidence type="ECO:0000313" key="1">
    <source>
        <dbReference type="EMBL" id="KAF7265361.1"/>
    </source>
</evidence>
<proteinExistence type="predicted"/>
<comment type="caution">
    <text evidence="1">The sequence shown here is derived from an EMBL/GenBank/DDBJ whole genome shotgun (WGS) entry which is preliminary data.</text>
</comment>
<name>A0A834LYT2_RHYFE</name>
<dbReference type="GO" id="GO:0015629">
    <property type="term" value="C:actin cytoskeleton"/>
    <property type="evidence" value="ECO:0007669"/>
    <property type="project" value="InterPro"/>
</dbReference>
<evidence type="ECO:0000313" key="2">
    <source>
        <dbReference type="Proteomes" id="UP000625711"/>
    </source>
</evidence>
<dbReference type="SUPFAM" id="SSF56399">
    <property type="entry name" value="ADP-ribosylation"/>
    <property type="match status" value="1"/>
</dbReference>